<dbReference type="RefSeq" id="WP_304392413.1">
    <property type="nucleotide sequence ID" value="NZ_JAUPBM010000157.1"/>
</dbReference>
<gene>
    <name evidence="1" type="ORF">Q5M86_10500</name>
</gene>
<comment type="caution">
    <text evidence="1">The sequence shown here is derived from an EMBL/GenBank/DDBJ whole genome shotgun (WGS) entry which is preliminary data.</text>
</comment>
<dbReference type="EMBL" id="JAUPBM010000157">
    <property type="protein sequence ID" value="MDO7021202.1"/>
    <property type="molecule type" value="Genomic_DNA"/>
</dbReference>
<accession>A0ABT8YZ85</accession>
<proteinExistence type="predicted"/>
<evidence type="ECO:0000313" key="1">
    <source>
        <dbReference type="EMBL" id="MDO7021202.1"/>
    </source>
</evidence>
<keyword evidence="2" id="KW-1185">Reference proteome</keyword>
<feature type="non-terminal residue" evidence="1">
    <location>
        <position position="99"/>
    </location>
</feature>
<reference evidence="1" key="1">
    <citation type="submission" date="2023-07" db="EMBL/GenBank/DDBJ databases">
        <title>Mucosal microbiota of week-old chicken and adult hens.</title>
        <authorList>
            <person name="Volf J."/>
            <person name="Karasova D."/>
            <person name="Crhanova M."/>
            <person name="Faldynova M."/>
            <person name="Prikrylova H."/>
            <person name="Zeman M."/>
            <person name="Babak V."/>
            <person name="Rajova J."/>
            <person name="Rychlik I."/>
        </authorList>
    </citation>
    <scope>NUCLEOTIDE SEQUENCE</scope>
    <source>
        <strain evidence="1">ET902</strain>
    </source>
</reference>
<evidence type="ECO:0000313" key="2">
    <source>
        <dbReference type="Proteomes" id="UP001175147"/>
    </source>
</evidence>
<sequence>MNDVKIINKYFTNVGNRKDVKNNVIKEFLKEEAGNENNSSKYKYIVENTLECGNIYLQRPGRFNRGVDFVIYTDNINFADMNKRKRRNPKHADILNDLQ</sequence>
<protein>
    <submittedName>
        <fullName evidence="1">Uncharacterized protein</fullName>
    </submittedName>
</protein>
<organism evidence="1 2">
    <name type="scientific">Brachyspira innocens</name>
    <dbReference type="NCBI Taxonomy" id="13264"/>
    <lineage>
        <taxon>Bacteria</taxon>
        <taxon>Pseudomonadati</taxon>
        <taxon>Spirochaetota</taxon>
        <taxon>Spirochaetia</taxon>
        <taxon>Brachyspirales</taxon>
        <taxon>Brachyspiraceae</taxon>
        <taxon>Brachyspira</taxon>
    </lineage>
</organism>
<dbReference type="Proteomes" id="UP001175147">
    <property type="component" value="Unassembled WGS sequence"/>
</dbReference>
<name>A0ABT8YZ85_9SPIR</name>